<protein>
    <submittedName>
        <fullName evidence="2">Uncharacterized protein</fullName>
    </submittedName>
</protein>
<accession>A0A1R2BJY1</accession>
<organism evidence="2 3">
    <name type="scientific">Stentor coeruleus</name>
    <dbReference type="NCBI Taxonomy" id="5963"/>
    <lineage>
        <taxon>Eukaryota</taxon>
        <taxon>Sar</taxon>
        <taxon>Alveolata</taxon>
        <taxon>Ciliophora</taxon>
        <taxon>Postciliodesmatophora</taxon>
        <taxon>Heterotrichea</taxon>
        <taxon>Heterotrichida</taxon>
        <taxon>Stentoridae</taxon>
        <taxon>Stentor</taxon>
    </lineage>
</organism>
<proteinExistence type="predicted"/>
<reference evidence="2 3" key="1">
    <citation type="submission" date="2016-11" db="EMBL/GenBank/DDBJ databases">
        <title>The macronuclear genome of Stentor coeruleus: a giant cell with tiny introns.</title>
        <authorList>
            <person name="Slabodnick M."/>
            <person name="Ruby J.G."/>
            <person name="Reiff S.B."/>
            <person name="Swart E.C."/>
            <person name="Gosai S."/>
            <person name="Prabakaran S."/>
            <person name="Witkowska E."/>
            <person name="Larue G.E."/>
            <person name="Fisher S."/>
            <person name="Freeman R.M."/>
            <person name="Gunawardena J."/>
            <person name="Chu W."/>
            <person name="Stover N.A."/>
            <person name="Gregory B.D."/>
            <person name="Nowacki M."/>
            <person name="Derisi J."/>
            <person name="Roy S.W."/>
            <person name="Marshall W.F."/>
            <person name="Sood P."/>
        </authorList>
    </citation>
    <scope>NUCLEOTIDE SEQUENCE [LARGE SCALE GENOMIC DNA]</scope>
    <source>
        <strain evidence="2">WM001</strain>
    </source>
</reference>
<dbReference type="EMBL" id="MPUH01000594">
    <property type="protein sequence ID" value="OMJ77082.1"/>
    <property type="molecule type" value="Genomic_DNA"/>
</dbReference>
<keyword evidence="3" id="KW-1185">Reference proteome</keyword>
<dbReference type="Proteomes" id="UP000187209">
    <property type="component" value="Unassembled WGS sequence"/>
</dbReference>
<evidence type="ECO:0000256" key="1">
    <source>
        <dbReference type="SAM" id="MobiDB-lite"/>
    </source>
</evidence>
<feature type="region of interest" description="Disordered" evidence="1">
    <location>
        <begin position="1"/>
        <end position="30"/>
    </location>
</feature>
<evidence type="ECO:0000313" key="3">
    <source>
        <dbReference type="Proteomes" id="UP000187209"/>
    </source>
</evidence>
<feature type="compositionally biased region" description="Basic and acidic residues" evidence="1">
    <location>
        <begin position="1"/>
        <end position="11"/>
    </location>
</feature>
<name>A0A1R2BJY1_9CILI</name>
<sequence>MNKSLKTERSKNSSRLSSISKNSSKGSISKLKSEGKVIQSLIGHHFSHSPSILTQFNISGSIDLQSAYTKGQIASQIIMNSSSNNKNKSSISRLDSQSKISKDFSAMTINNQSSRRKPSNIVNSVTVTENPNFSSGAKLKTLFSVTKRTQGGLTSSEKSLVKHDSFSRPIR</sequence>
<feature type="compositionally biased region" description="Low complexity" evidence="1">
    <location>
        <begin position="13"/>
        <end position="30"/>
    </location>
</feature>
<gene>
    <name evidence="2" type="ORF">SteCoe_23396</name>
</gene>
<comment type="caution">
    <text evidence="2">The sequence shown here is derived from an EMBL/GenBank/DDBJ whole genome shotgun (WGS) entry which is preliminary data.</text>
</comment>
<evidence type="ECO:0000313" key="2">
    <source>
        <dbReference type="EMBL" id="OMJ77082.1"/>
    </source>
</evidence>
<dbReference type="AlphaFoldDB" id="A0A1R2BJY1"/>